<dbReference type="PANTHER" id="PTHR31682:SF44">
    <property type="entry name" value="UDP-ARABINOPYRANOSE MUTASE 3"/>
    <property type="match status" value="1"/>
</dbReference>
<accession>A0A1F7GAE1</accession>
<evidence type="ECO:0000313" key="3">
    <source>
        <dbReference type="EMBL" id="OGK15903.1"/>
    </source>
</evidence>
<gene>
    <name evidence="3" type="ORF">A2774_02630</name>
</gene>
<reference evidence="3 4" key="1">
    <citation type="journal article" date="2016" name="Nat. Commun.">
        <title>Thousands of microbial genomes shed light on interconnected biogeochemical processes in an aquifer system.</title>
        <authorList>
            <person name="Anantharaman K."/>
            <person name="Brown C.T."/>
            <person name="Hug L.A."/>
            <person name="Sharon I."/>
            <person name="Castelle C.J."/>
            <person name="Probst A.J."/>
            <person name="Thomas B.C."/>
            <person name="Singh A."/>
            <person name="Wilkins M.J."/>
            <person name="Karaoz U."/>
            <person name="Brodie E.L."/>
            <person name="Williams K.H."/>
            <person name="Hubbard S.S."/>
            <person name="Banfield J.F."/>
        </authorList>
    </citation>
    <scope>NUCLEOTIDE SEQUENCE [LARGE SCALE GENOMIC DNA]</scope>
</reference>
<dbReference type="Proteomes" id="UP000177208">
    <property type="component" value="Unassembled WGS sequence"/>
</dbReference>
<comment type="caution">
    <text evidence="3">The sequence shown here is derived from an EMBL/GenBank/DDBJ whole genome shotgun (WGS) entry which is preliminary data.</text>
</comment>
<evidence type="ECO:0000313" key="4">
    <source>
        <dbReference type="Proteomes" id="UP000177208"/>
    </source>
</evidence>
<evidence type="ECO:0008006" key="5">
    <source>
        <dbReference type="Google" id="ProtNLM"/>
    </source>
</evidence>
<protein>
    <recommendedName>
        <fullName evidence="5">Glycosyltransferase 2-like domain-containing protein</fullName>
    </recommendedName>
</protein>
<evidence type="ECO:0000256" key="1">
    <source>
        <dbReference type="ARBA" id="ARBA00004555"/>
    </source>
</evidence>
<sequence>MKNPTVAVVIPTVRSLDFLEEWGDEFRDCIGIIVEDHKKNEIKTPKKYFKKVFHYTWKDIDQELGKHSWIISRKNAGIRSYGFLKAYQMKTDVTITLDDDCYPVKNQDFLKQHLENLSLFAPVDWYPTYPHRKYFATRGFPYAVRDKKEVVISHGLWTNILDFDAPTHLLNLNLRIPESFPFIEFIPQNYFYPMCSMNLAFRTKITPLMYFPPMGFDNQGNHWGYDRFDDIWAGVFAKKIIDHLGLAAANGSPFIEHRKASSVFKNLQKEAKGIETNEILYKSILEVKLRSKVLAECYFELAEKTKFPKEEYFVKLKKAMRAWEELF</sequence>
<dbReference type="GO" id="GO:0005829">
    <property type="term" value="C:cytosol"/>
    <property type="evidence" value="ECO:0007669"/>
    <property type="project" value="TreeGrafter"/>
</dbReference>
<comment type="subcellular location">
    <subcellularLocation>
        <location evidence="1">Golgi apparatus</location>
    </subcellularLocation>
</comment>
<dbReference type="PANTHER" id="PTHR31682">
    <property type="entry name" value="UDP-ARABINOSE MUTASE"/>
    <property type="match status" value="1"/>
</dbReference>
<proteinExistence type="predicted"/>
<dbReference type="GO" id="GO:0052691">
    <property type="term" value="F:UDP-arabinopyranose mutase activity"/>
    <property type="evidence" value="ECO:0007669"/>
    <property type="project" value="TreeGrafter"/>
</dbReference>
<evidence type="ECO:0000256" key="2">
    <source>
        <dbReference type="ARBA" id="ARBA00023034"/>
    </source>
</evidence>
<dbReference type="EMBL" id="MFZG01000029">
    <property type="protein sequence ID" value="OGK15903.1"/>
    <property type="molecule type" value="Genomic_DNA"/>
</dbReference>
<organism evidence="3 4">
    <name type="scientific">Candidatus Roizmanbacteria bacterium RIFCSPHIGHO2_01_FULL_39_12c</name>
    <dbReference type="NCBI Taxonomy" id="1802031"/>
    <lineage>
        <taxon>Bacteria</taxon>
        <taxon>Candidatus Roizmaniibacteriota</taxon>
    </lineage>
</organism>
<dbReference type="Pfam" id="PF03214">
    <property type="entry name" value="RGP"/>
    <property type="match status" value="1"/>
</dbReference>
<dbReference type="GO" id="GO:0033356">
    <property type="term" value="P:UDP-L-arabinose metabolic process"/>
    <property type="evidence" value="ECO:0007669"/>
    <property type="project" value="TreeGrafter"/>
</dbReference>
<name>A0A1F7GAE1_9BACT</name>
<dbReference type="AlphaFoldDB" id="A0A1F7GAE1"/>
<keyword evidence="2" id="KW-0333">Golgi apparatus</keyword>
<dbReference type="InterPro" id="IPR037595">
    <property type="entry name" value="RGP_fam"/>
</dbReference>